<dbReference type="EMBL" id="JAABFR010002228">
    <property type="protein sequence ID" value="MBD4339465.1"/>
    <property type="molecule type" value="Genomic_DNA"/>
</dbReference>
<dbReference type="AlphaFoldDB" id="A0A0U5FDY1"/>
<gene>
    <name evidence="3" type="ORF">GUH15_26150</name>
    <name evidence="2" type="ORF">XAC3562_450053</name>
</gene>
<feature type="signal peptide" evidence="1">
    <location>
        <begin position="1"/>
        <end position="20"/>
    </location>
</feature>
<evidence type="ECO:0008006" key="5">
    <source>
        <dbReference type="Google" id="ProtNLM"/>
    </source>
</evidence>
<name>A0A0U5FDY1_XANCI</name>
<dbReference type="KEGG" id="xcm:J164_02419"/>
<dbReference type="KEGG" id="xcu:J159_02421"/>
<keyword evidence="1" id="KW-0732">Signal</keyword>
<evidence type="ECO:0000313" key="4">
    <source>
        <dbReference type="Proteomes" id="UP000052230"/>
    </source>
</evidence>
<dbReference type="KEGG" id="xcn:J169_02430"/>
<evidence type="ECO:0000256" key="1">
    <source>
        <dbReference type="SAM" id="SignalP"/>
    </source>
</evidence>
<organism evidence="2 4">
    <name type="scientific">Xanthomonas citri pv. citri</name>
    <dbReference type="NCBI Taxonomy" id="611301"/>
    <lineage>
        <taxon>Bacteria</taxon>
        <taxon>Pseudomonadati</taxon>
        <taxon>Pseudomonadota</taxon>
        <taxon>Gammaproteobacteria</taxon>
        <taxon>Lysobacterales</taxon>
        <taxon>Lysobacteraceae</taxon>
        <taxon>Xanthomonas</taxon>
    </lineage>
</organism>
<accession>A0A0U5FDY1</accession>
<reference evidence="2 4" key="1">
    <citation type="submission" date="2014-09" db="EMBL/GenBank/DDBJ databases">
        <authorList>
            <person name="Regsiter A."/>
        </authorList>
    </citation>
    <scope>NUCLEOTIDE SEQUENCE [LARGE SCALE GENOMIC DNA]</scope>
</reference>
<dbReference type="RefSeq" id="WP_015472072.1">
    <property type="nucleotide sequence ID" value="NZ_CAVLHM010000041.1"/>
</dbReference>
<protein>
    <recommendedName>
        <fullName evidence="5">Secreted protein</fullName>
    </recommendedName>
</protein>
<dbReference type="KEGG" id="xcf:J172_02424"/>
<dbReference type="EMBL" id="CCXZ01000139">
    <property type="protein sequence ID" value="CEG16634.1"/>
    <property type="molecule type" value="Genomic_DNA"/>
</dbReference>
<evidence type="ECO:0000313" key="2">
    <source>
        <dbReference type="EMBL" id="CEG16634.1"/>
    </source>
</evidence>
<sequence length="206" mass="22051">MNRAIRIALCFLMAIPPAMASTLNEGRGAESNAVRASASVRPAASDWMEICANVPIPDGWVVVSIRPGCGTGFGLYEIRRVDPDRYPTMAMCAVTAIPKGWGVTSVQGGCVAGVPYYQIQYAGPSSGPFSVCNVPAFEMPKGWVATYVRQGCALPGYAYWYIEKALPERGTMDICNVAPIPEGWVIVGQRAGCFSSGGLLTIRYMP</sequence>
<evidence type="ECO:0000313" key="3">
    <source>
        <dbReference type="EMBL" id="MBD4339465.1"/>
    </source>
</evidence>
<dbReference type="KEGG" id="xcr:J163_02417"/>
<comment type="caution">
    <text evidence="2">The sequence shown here is derived from an EMBL/GenBank/DDBJ whole genome shotgun (WGS) entry which is preliminary data.</text>
</comment>
<feature type="chain" id="PRO_5044547429" description="Secreted protein" evidence="1">
    <location>
        <begin position="21"/>
        <end position="206"/>
    </location>
</feature>
<dbReference type="GeneID" id="66911381"/>
<dbReference type="Proteomes" id="UP000052230">
    <property type="component" value="Unassembled WGS sequence"/>
</dbReference>
<reference evidence="3" key="2">
    <citation type="submission" date="2020-01" db="EMBL/GenBank/DDBJ databases">
        <authorList>
            <person name="Richard D."/>
        </authorList>
    </citation>
    <scope>NUCLEOTIDE SEQUENCE</scope>
    <source>
        <strain evidence="3">JP541</strain>
    </source>
</reference>
<dbReference type="KEGG" id="xcw:J162_02422"/>
<keyword evidence="4" id="KW-1185">Reference proteome</keyword>
<proteinExistence type="predicted"/>
<dbReference type="Proteomes" id="UP000653002">
    <property type="component" value="Unassembled WGS sequence"/>
</dbReference>